<dbReference type="Proteomes" id="UP000677234">
    <property type="component" value="Chromosome"/>
</dbReference>
<evidence type="ECO:0000313" key="5">
    <source>
        <dbReference type="EMBL" id="QUO40816.1"/>
    </source>
</evidence>
<dbReference type="Proteomes" id="UP000595847">
    <property type="component" value="Chromosome"/>
</dbReference>
<dbReference type="Gene3D" id="1.50.10.10">
    <property type="match status" value="1"/>
</dbReference>
<reference evidence="5" key="2">
    <citation type="submission" date="2021-04" db="EMBL/GenBank/DDBJ databases">
        <title>Brevibacillus composti FJAT-54423, complete genome.</title>
        <authorList>
            <person name="Tang R."/>
        </authorList>
    </citation>
    <scope>NUCLEOTIDE SEQUENCE</scope>
    <source>
        <strain evidence="5">FJAT-54424</strain>
    </source>
</reference>
<dbReference type="InterPro" id="IPR008928">
    <property type="entry name" value="6-hairpin_glycosidase_sf"/>
</dbReference>
<gene>
    <name evidence="4" type="ORF">JD108_17875</name>
    <name evidence="5" type="ORF">KDJ56_17815</name>
</gene>
<evidence type="ECO:0000313" key="6">
    <source>
        <dbReference type="Proteomes" id="UP000595847"/>
    </source>
</evidence>
<evidence type="ECO:0000256" key="2">
    <source>
        <dbReference type="ARBA" id="ARBA00022801"/>
    </source>
</evidence>
<keyword evidence="7" id="KW-1185">Reference proteome</keyword>
<proteinExistence type="inferred from homology"/>
<keyword evidence="2" id="KW-0378">Hydrolase</keyword>
<accession>A0A7T5EJI6</accession>
<dbReference type="GO" id="GO:0005975">
    <property type="term" value="P:carbohydrate metabolic process"/>
    <property type="evidence" value="ECO:0007669"/>
    <property type="project" value="InterPro"/>
</dbReference>
<dbReference type="EMBL" id="CP066308">
    <property type="protein sequence ID" value="QQE73733.1"/>
    <property type="molecule type" value="Genomic_DNA"/>
</dbReference>
<dbReference type="GO" id="GO:0004553">
    <property type="term" value="F:hydrolase activity, hydrolyzing O-glycosyl compounds"/>
    <property type="evidence" value="ECO:0007669"/>
    <property type="project" value="InterPro"/>
</dbReference>
<dbReference type="InterPro" id="IPR002037">
    <property type="entry name" value="Glyco_hydro_8"/>
</dbReference>
<organism evidence="4 6">
    <name type="scientific">Brevibacillus composti</name>
    <dbReference type="NCBI Taxonomy" id="2796470"/>
    <lineage>
        <taxon>Bacteria</taxon>
        <taxon>Bacillati</taxon>
        <taxon>Bacillota</taxon>
        <taxon>Bacilli</taxon>
        <taxon>Bacillales</taxon>
        <taxon>Paenibacillaceae</taxon>
        <taxon>Brevibacillus</taxon>
    </lineage>
</organism>
<dbReference type="RefSeq" id="WP_198827335.1">
    <property type="nucleotide sequence ID" value="NZ_CP066308.1"/>
</dbReference>
<evidence type="ECO:0000256" key="1">
    <source>
        <dbReference type="ARBA" id="ARBA00009209"/>
    </source>
</evidence>
<evidence type="ECO:0008006" key="8">
    <source>
        <dbReference type="Google" id="ProtNLM"/>
    </source>
</evidence>
<protein>
    <recommendedName>
        <fullName evidence="8">Glycosyl hydrolase</fullName>
    </recommendedName>
</protein>
<dbReference type="KEGG" id="bcop:JD108_17875"/>
<dbReference type="InterPro" id="IPR012341">
    <property type="entry name" value="6hp_glycosidase-like_sf"/>
</dbReference>
<evidence type="ECO:0000313" key="7">
    <source>
        <dbReference type="Proteomes" id="UP000677234"/>
    </source>
</evidence>
<dbReference type="AlphaFoldDB" id="A0A7T5EJI6"/>
<sequence length="380" mass="43653">MKINKPMIWLCGAIIFAFIIAGTVLTFSNQAGGTDEREEVQMPRERELPGEEFITRHMRNEAGLLKTNLKQHISQNNEIAEGEEALSESLGLWMIYCVEKGDQKLFDQSLQMLQHFLKDGWIAWKVGSEKPAVSTNASIDDLRVVEALYLAADKWGDKRYTEMAQKIGASLEKNQIVDGLLGDFYDVRAKWASPVMTLSYLNTVALKRLANDNAVEHAVYAQNEQFLKAIPLKNGFFPFSYNIQTKQYEYHQEVNLIDQLYILYHRAKEGHPSPEVWKFLKEQFYAHGLLYGRYDAIAKTPSVRFESPAVYGLAILAAVELQEHTFAQDLYFRMNRMQTRNPGSVWYGGYINYNTMDTHIFDNLVPLVAERELYNEGLLH</sequence>
<dbReference type="Pfam" id="PF01270">
    <property type="entry name" value="Glyco_hydro_8"/>
    <property type="match status" value="1"/>
</dbReference>
<evidence type="ECO:0000313" key="4">
    <source>
        <dbReference type="EMBL" id="QQE73733.1"/>
    </source>
</evidence>
<dbReference type="EMBL" id="CP073708">
    <property type="protein sequence ID" value="QUO40816.1"/>
    <property type="molecule type" value="Genomic_DNA"/>
</dbReference>
<keyword evidence="3" id="KW-0326">Glycosidase</keyword>
<reference evidence="4 6" key="1">
    <citation type="submission" date="2020-12" db="EMBL/GenBank/DDBJ databases">
        <title>strain FJAT-54423T represents a novel species of the genus Brevibacillus.</title>
        <authorList>
            <person name="Tang R."/>
        </authorList>
    </citation>
    <scope>NUCLEOTIDE SEQUENCE [LARGE SCALE GENOMIC DNA]</scope>
    <source>
        <strain evidence="4 6">FJAT-54423</strain>
    </source>
</reference>
<dbReference type="SUPFAM" id="SSF48208">
    <property type="entry name" value="Six-hairpin glycosidases"/>
    <property type="match status" value="1"/>
</dbReference>
<comment type="similarity">
    <text evidence="1">Belongs to the glycosyl hydrolase 8 (cellulase D) family.</text>
</comment>
<name>A0A7T5EJI6_9BACL</name>
<evidence type="ECO:0000256" key="3">
    <source>
        <dbReference type="ARBA" id="ARBA00023295"/>
    </source>
</evidence>